<reference evidence="2 3" key="1">
    <citation type="submission" date="2023-06" db="EMBL/GenBank/DDBJ databases">
        <title>Alteromonas sp. ASW11-36 isolated from intertidal sand.</title>
        <authorList>
            <person name="Li Y."/>
        </authorList>
    </citation>
    <scope>NUCLEOTIDE SEQUENCE [LARGE SCALE GENOMIC DNA]</scope>
    <source>
        <strain evidence="2 3">ASW11-36</strain>
    </source>
</reference>
<comment type="caution">
    <text evidence="2">The sequence shown here is derived from an EMBL/GenBank/DDBJ whole genome shotgun (WGS) entry which is preliminary data.</text>
</comment>
<gene>
    <name evidence="2" type="ORF">QTP81_13750</name>
</gene>
<keyword evidence="3" id="KW-1185">Reference proteome</keyword>
<keyword evidence="1" id="KW-0812">Transmembrane</keyword>
<keyword evidence="1" id="KW-0472">Membrane</keyword>
<evidence type="ECO:0000256" key="1">
    <source>
        <dbReference type="SAM" id="Phobius"/>
    </source>
</evidence>
<protein>
    <submittedName>
        <fullName evidence="2">Uncharacterized protein</fullName>
    </submittedName>
</protein>
<evidence type="ECO:0000313" key="3">
    <source>
        <dbReference type="Proteomes" id="UP001234343"/>
    </source>
</evidence>
<feature type="transmembrane region" description="Helical" evidence="1">
    <location>
        <begin position="115"/>
        <end position="136"/>
    </location>
</feature>
<feature type="transmembrane region" description="Helical" evidence="1">
    <location>
        <begin position="7"/>
        <end position="25"/>
    </location>
</feature>
<organism evidence="2 3">
    <name type="scientific">Alteromonas arenosi</name>
    <dbReference type="NCBI Taxonomy" id="3055817"/>
    <lineage>
        <taxon>Bacteria</taxon>
        <taxon>Pseudomonadati</taxon>
        <taxon>Pseudomonadota</taxon>
        <taxon>Gammaproteobacteria</taxon>
        <taxon>Alteromonadales</taxon>
        <taxon>Alteromonadaceae</taxon>
        <taxon>Alteromonas/Salinimonas group</taxon>
        <taxon>Alteromonas</taxon>
    </lineage>
</organism>
<evidence type="ECO:0000313" key="2">
    <source>
        <dbReference type="EMBL" id="MDM7861660.1"/>
    </source>
</evidence>
<dbReference type="EMBL" id="JAUCBP010000012">
    <property type="protein sequence ID" value="MDM7861660.1"/>
    <property type="molecule type" value="Genomic_DNA"/>
</dbReference>
<feature type="transmembrane region" description="Helical" evidence="1">
    <location>
        <begin position="37"/>
        <end position="58"/>
    </location>
</feature>
<feature type="transmembrane region" description="Helical" evidence="1">
    <location>
        <begin position="142"/>
        <end position="159"/>
    </location>
</feature>
<name>A0ABT7SZT0_9ALTE</name>
<sequence length="179" mass="19670">MKSTLRLILSGIVAFVFYFAWAYWANSGPNIDPSMTLQSALVQGAYSGLVTLFFTLMLEYSNKRIANKCLALTFMVPVLCAVHSPTRQASAMRQAMNHALDYSAQKAAGSCLPGVMFAPILPITVQSLFVIGVNVLNHTPNLWLTVAPSILFSAIYAYTYSITLWKNRKVAVPAETLIE</sequence>
<proteinExistence type="predicted"/>
<dbReference type="RefSeq" id="WP_289366305.1">
    <property type="nucleotide sequence ID" value="NZ_JAUCBP010000012.1"/>
</dbReference>
<accession>A0ABT7SZT0</accession>
<dbReference type="Proteomes" id="UP001234343">
    <property type="component" value="Unassembled WGS sequence"/>
</dbReference>
<keyword evidence="1" id="KW-1133">Transmembrane helix</keyword>